<dbReference type="SUPFAM" id="SSF53335">
    <property type="entry name" value="S-adenosyl-L-methionine-dependent methyltransferases"/>
    <property type="match status" value="1"/>
</dbReference>
<dbReference type="PROSITE" id="PS01184">
    <property type="entry name" value="UBIE_2"/>
    <property type="match status" value="1"/>
</dbReference>
<keyword evidence="1 6" id="KW-0489">Methyltransferase</keyword>
<dbReference type="GO" id="GO:0008168">
    <property type="term" value="F:methyltransferase activity"/>
    <property type="evidence" value="ECO:0007669"/>
    <property type="project" value="UniProtKB-KW"/>
</dbReference>
<evidence type="ECO:0000313" key="6">
    <source>
        <dbReference type="EMBL" id="MEA1082009.1"/>
    </source>
</evidence>
<dbReference type="GO" id="GO:0032259">
    <property type="term" value="P:methylation"/>
    <property type="evidence" value="ECO:0007669"/>
    <property type="project" value="UniProtKB-KW"/>
</dbReference>
<organism evidence="6 7">
    <name type="scientific">Marinobacter qingdaonensis</name>
    <dbReference type="NCBI Taxonomy" id="3108486"/>
    <lineage>
        <taxon>Bacteria</taxon>
        <taxon>Pseudomonadati</taxon>
        <taxon>Pseudomonadota</taxon>
        <taxon>Gammaproteobacteria</taxon>
        <taxon>Pseudomonadales</taxon>
        <taxon>Marinobacteraceae</taxon>
        <taxon>Marinobacter</taxon>
    </lineage>
</organism>
<dbReference type="Pfam" id="PF13649">
    <property type="entry name" value="Methyltransf_25"/>
    <property type="match status" value="1"/>
</dbReference>
<evidence type="ECO:0000313" key="7">
    <source>
        <dbReference type="Proteomes" id="UP001305746"/>
    </source>
</evidence>
<evidence type="ECO:0000256" key="2">
    <source>
        <dbReference type="ARBA" id="ARBA00022679"/>
    </source>
</evidence>
<protein>
    <submittedName>
        <fullName evidence="6">Methyltransferase domain-containing protein</fullName>
    </submittedName>
</protein>
<dbReference type="InterPro" id="IPR029063">
    <property type="entry name" value="SAM-dependent_MTases_sf"/>
</dbReference>
<dbReference type="EMBL" id="JAYDCJ010000003">
    <property type="protein sequence ID" value="MEA1082009.1"/>
    <property type="molecule type" value="Genomic_DNA"/>
</dbReference>
<dbReference type="InterPro" id="IPR041698">
    <property type="entry name" value="Methyltransf_25"/>
</dbReference>
<feature type="domain" description="23S rRNA (guanine(745)-N(1))-methyltransferase N-terminal" evidence="5">
    <location>
        <begin position="10"/>
        <end position="52"/>
    </location>
</feature>
<evidence type="ECO:0000259" key="4">
    <source>
        <dbReference type="Pfam" id="PF13649"/>
    </source>
</evidence>
<dbReference type="InterPro" id="IPR023576">
    <property type="entry name" value="UbiE/COQ5_MeTrFase_CS"/>
</dbReference>
<feature type="domain" description="Methyltransferase" evidence="4">
    <location>
        <begin position="96"/>
        <end position="182"/>
    </location>
</feature>
<accession>A0ABU5P1U6</accession>
<keyword evidence="7" id="KW-1185">Reference proteome</keyword>
<sequence>MPLAAFDQLACPLDGVPLAQDGQSWRCASGHSFDIARQGYVHLLPVQKKRSREPGDSKEMVAARRRFLETGGYEPVSDAVNRVVTAGLAVQPVWRILDAGSGEGYYTGRLAEALSGQTELQVLGLDISKWAVQSAAKRYKDLSWVVASNANLPVLPEAVDALLSLFGFPVYGEFARVLKPGGLLLQVDTGPDHLRELREIIYPELKPAKAEQSTCPEGFRSLGAESVRYPLTVEGQDRISDLLAMTPHGYRATEDGRRRAAELTGLTVTVDVTIRTFEKH</sequence>
<evidence type="ECO:0000256" key="1">
    <source>
        <dbReference type="ARBA" id="ARBA00022603"/>
    </source>
</evidence>
<dbReference type="InterPro" id="IPR050508">
    <property type="entry name" value="Methyltransf_Superfamily"/>
</dbReference>
<dbReference type="Proteomes" id="UP001305746">
    <property type="component" value="Unassembled WGS sequence"/>
</dbReference>
<keyword evidence="3" id="KW-0949">S-adenosyl-L-methionine</keyword>
<reference evidence="6 7" key="1">
    <citation type="submission" date="2023-12" db="EMBL/GenBank/DDBJ databases">
        <title>Marinobacter qingdaonensis sp. nov., isolated from the intertidal sediment of Qingdao, PR China.</title>
        <authorList>
            <person name="Li Y."/>
        </authorList>
    </citation>
    <scope>NUCLEOTIDE SEQUENCE [LARGE SCALE GENOMIC DNA]</scope>
    <source>
        <strain evidence="6 7">ASW11-75</strain>
    </source>
</reference>
<dbReference type="PIRSF" id="PIRSF018249">
    <property type="entry name" value="MyrA_prd"/>
    <property type="match status" value="1"/>
</dbReference>
<comment type="caution">
    <text evidence="6">The sequence shown here is derived from an EMBL/GenBank/DDBJ whole genome shotgun (WGS) entry which is preliminary data.</text>
</comment>
<dbReference type="Pfam" id="PF21302">
    <property type="entry name" value="Zn_ribbon_RlmA"/>
    <property type="match status" value="1"/>
</dbReference>
<evidence type="ECO:0000259" key="5">
    <source>
        <dbReference type="Pfam" id="PF21302"/>
    </source>
</evidence>
<dbReference type="Gene3D" id="3.40.50.150">
    <property type="entry name" value="Vaccinia Virus protein VP39"/>
    <property type="match status" value="1"/>
</dbReference>
<dbReference type="CDD" id="cd02440">
    <property type="entry name" value="AdoMet_MTases"/>
    <property type="match status" value="1"/>
</dbReference>
<evidence type="ECO:0000256" key="3">
    <source>
        <dbReference type="ARBA" id="ARBA00022691"/>
    </source>
</evidence>
<proteinExistence type="predicted"/>
<dbReference type="InterPro" id="IPR016718">
    <property type="entry name" value="rRNA_m1G-MeTrfase_A_prd"/>
</dbReference>
<dbReference type="InterPro" id="IPR048647">
    <property type="entry name" value="RlmA_N"/>
</dbReference>
<gene>
    <name evidence="6" type="ORF">U5822_15140</name>
</gene>
<dbReference type="RefSeq" id="WP_322856444.1">
    <property type="nucleotide sequence ID" value="NZ_JAYDCJ010000003.1"/>
</dbReference>
<name>A0ABU5P1U6_9GAMM</name>
<dbReference type="PANTHER" id="PTHR42912">
    <property type="entry name" value="METHYLTRANSFERASE"/>
    <property type="match status" value="1"/>
</dbReference>
<dbReference type="PANTHER" id="PTHR42912:SF45">
    <property type="entry name" value="23S RRNA (GUANINE(745)-N(1))-METHYLTRANSFERASE"/>
    <property type="match status" value="1"/>
</dbReference>
<keyword evidence="2" id="KW-0808">Transferase</keyword>